<gene>
    <name evidence="5" type="ORF">HNQ51_002749</name>
</gene>
<feature type="domain" description="Phospholipid/glycerol acyltransferase" evidence="4">
    <location>
        <begin position="45"/>
        <end position="159"/>
    </location>
</feature>
<dbReference type="Pfam" id="PF01553">
    <property type="entry name" value="Acyltransferase"/>
    <property type="match status" value="1"/>
</dbReference>
<evidence type="ECO:0000259" key="4">
    <source>
        <dbReference type="SMART" id="SM00563"/>
    </source>
</evidence>
<proteinExistence type="predicted"/>
<dbReference type="AlphaFoldDB" id="A0A840SAM8"/>
<protein>
    <submittedName>
        <fullName evidence="5">1-acyl-sn-glycerol-3-phosphate acyltransferase</fullName>
    </submittedName>
</protein>
<comment type="caution">
    <text evidence="5">The sequence shown here is derived from an EMBL/GenBank/DDBJ whole genome shotgun (WGS) entry which is preliminary data.</text>
</comment>
<name>A0A840SAM8_9BURK</name>
<dbReference type="RefSeq" id="WP_138856638.1">
    <property type="nucleotide sequence ID" value="NZ_CP040709.1"/>
</dbReference>
<evidence type="ECO:0000256" key="1">
    <source>
        <dbReference type="ARBA" id="ARBA00005189"/>
    </source>
</evidence>
<dbReference type="PANTHER" id="PTHR10434:SF9">
    <property type="entry name" value="PHOSPHOLIPID_GLYCEROL ACYLTRANSFERASE DOMAIN-CONTAINING PROTEIN"/>
    <property type="match status" value="1"/>
</dbReference>
<evidence type="ECO:0000256" key="2">
    <source>
        <dbReference type="ARBA" id="ARBA00022679"/>
    </source>
</evidence>
<keyword evidence="2 5" id="KW-0808">Transferase</keyword>
<sequence>MNPLPLQRLHGRPEFKPRGSALARGLLALFGWRVLFEGFPTRQGVVLVYPHTSNWDFVIGVLVKWAIGVPVRYWGKDSLFKIPVIGAWARWIGGIPVDRKNPKGLVGATVAQVKAAKQAEEFFWLAAAPEGTRSYVPGWRGGAYHVAVQAQVPVGLAYFDFPSKTFGIVDFVQPSGELERDFATFRAVLGDKKGCKPELASPIQLKSS</sequence>
<dbReference type="InterPro" id="IPR002123">
    <property type="entry name" value="Plipid/glycerol_acylTrfase"/>
</dbReference>
<comment type="pathway">
    <text evidence="1">Lipid metabolism.</text>
</comment>
<dbReference type="OrthoDB" id="9796839at2"/>
<dbReference type="GO" id="GO:0006654">
    <property type="term" value="P:phosphatidic acid biosynthetic process"/>
    <property type="evidence" value="ECO:0007669"/>
    <property type="project" value="TreeGrafter"/>
</dbReference>
<keyword evidence="6" id="KW-1185">Reference proteome</keyword>
<dbReference type="GO" id="GO:0003841">
    <property type="term" value="F:1-acylglycerol-3-phosphate O-acyltransferase activity"/>
    <property type="evidence" value="ECO:0007669"/>
    <property type="project" value="TreeGrafter"/>
</dbReference>
<organism evidence="5 6">
    <name type="scientific">Inhella inkyongensis</name>
    <dbReference type="NCBI Taxonomy" id="392593"/>
    <lineage>
        <taxon>Bacteria</taxon>
        <taxon>Pseudomonadati</taxon>
        <taxon>Pseudomonadota</taxon>
        <taxon>Betaproteobacteria</taxon>
        <taxon>Burkholderiales</taxon>
        <taxon>Sphaerotilaceae</taxon>
        <taxon>Inhella</taxon>
    </lineage>
</organism>
<keyword evidence="3 5" id="KW-0012">Acyltransferase</keyword>
<evidence type="ECO:0000313" key="5">
    <source>
        <dbReference type="EMBL" id="MBB5205430.1"/>
    </source>
</evidence>
<evidence type="ECO:0000313" key="6">
    <source>
        <dbReference type="Proteomes" id="UP000554837"/>
    </source>
</evidence>
<dbReference type="EMBL" id="JACHHO010000004">
    <property type="protein sequence ID" value="MBB5205430.1"/>
    <property type="molecule type" value="Genomic_DNA"/>
</dbReference>
<accession>A0A840SAM8</accession>
<evidence type="ECO:0000256" key="3">
    <source>
        <dbReference type="ARBA" id="ARBA00023315"/>
    </source>
</evidence>
<reference evidence="5 6" key="1">
    <citation type="submission" date="2020-08" db="EMBL/GenBank/DDBJ databases">
        <title>Genomic Encyclopedia of Type Strains, Phase IV (KMG-IV): sequencing the most valuable type-strain genomes for metagenomic binning, comparative biology and taxonomic classification.</title>
        <authorList>
            <person name="Goeker M."/>
        </authorList>
    </citation>
    <scope>NUCLEOTIDE SEQUENCE [LARGE SCALE GENOMIC DNA]</scope>
    <source>
        <strain evidence="5 6">DSM 23958</strain>
    </source>
</reference>
<dbReference type="SUPFAM" id="SSF69593">
    <property type="entry name" value="Glycerol-3-phosphate (1)-acyltransferase"/>
    <property type="match status" value="1"/>
</dbReference>
<dbReference type="SMART" id="SM00563">
    <property type="entry name" value="PlsC"/>
    <property type="match status" value="1"/>
</dbReference>
<dbReference type="Proteomes" id="UP000554837">
    <property type="component" value="Unassembled WGS sequence"/>
</dbReference>
<dbReference type="PANTHER" id="PTHR10434">
    <property type="entry name" value="1-ACYL-SN-GLYCEROL-3-PHOSPHATE ACYLTRANSFERASE"/>
    <property type="match status" value="1"/>
</dbReference>